<organism evidence="3 5">
    <name type="scientific">Pseudomonas soli</name>
    <dbReference type="NCBI Taxonomy" id="1306993"/>
    <lineage>
        <taxon>Bacteria</taxon>
        <taxon>Pseudomonadati</taxon>
        <taxon>Pseudomonadota</taxon>
        <taxon>Gammaproteobacteria</taxon>
        <taxon>Pseudomonadales</taxon>
        <taxon>Pseudomonadaceae</taxon>
        <taxon>Pseudomonas</taxon>
    </lineage>
</organism>
<name>A0A1H9P2R0_9PSED</name>
<dbReference type="RefSeq" id="WP_094011795.1">
    <property type="nucleotide sequence ID" value="NZ_CP083803.1"/>
</dbReference>
<dbReference type="GO" id="GO:0003677">
    <property type="term" value="F:DNA binding"/>
    <property type="evidence" value="ECO:0007669"/>
    <property type="project" value="InterPro"/>
</dbReference>
<dbReference type="Proteomes" id="UP000199221">
    <property type="component" value="Unassembled WGS sequence"/>
</dbReference>
<evidence type="ECO:0000259" key="1">
    <source>
        <dbReference type="PROSITE" id="PS50943"/>
    </source>
</evidence>
<gene>
    <name evidence="4" type="ORF">K7K07_11390</name>
    <name evidence="3" type="ORF">SAMN05216230_10815</name>
    <name evidence="2" type="ORF">V0R55_13845</name>
</gene>
<dbReference type="EMBL" id="JAZDQQ010000010">
    <property type="protein sequence ID" value="MEE1881247.1"/>
    <property type="molecule type" value="Genomic_DNA"/>
</dbReference>
<dbReference type="InterPro" id="IPR001387">
    <property type="entry name" value="Cro/C1-type_HTH"/>
</dbReference>
<feature type="domain" description="HTH cro/C1-type" evidence="1">
    <location>
        <begin position="21"/>
        <end position="76"/>
    </location>
</feature>
<proteinExistence type="predicted"/>
<reference evidence="3 5" key="1">
    <citation type="submission" date="2016-10" db="EMBL/GenBank/DDBJ databases">
        <authorList>
            <person name="de Groot N.N."/>
        </authorList>
    </citation>
    <scope>NUCLEOTIDE SEQUENCE [LARGE SCALE GENOMIC DNA]</scope>
    <source>
        <strain evidence="3 5">LMG 27941</strain>
    </source>
</reference>
<accession>A0A1H9P2R0</accession>
<evidence type="ECO:0000313" key="6">
    <source>
        <dbReference type="Proteomes" id="UP001329505"/>
    </source>
</evidence>
<dbReference type="CDD" id="cd00093">
    <property type="entry name" value="HTH_XRE"/>
    <property type="match status" value="1"/>
</dbReference>
<dbReference type="Proteomes" id="UP001209279">
    <property type="component" value="Chromosome"/>
</dbReference>
<reference evidence="4" key="2">
    <citation type="submission" date="2021-08" db="EMBL/GenBank/DDBJ databases">
        <authorList>
            <person name="Yaryura P.M."/>
            <person name="Bianco M.I."/>
            <person name="Morais C."/>
            <person name="Setubal J.C."/>
        </authorList>
    </citation>
    <scope>NUCLEOTIDE SEQUENCE</scope>
    <source>
        <strain evidence="4">AP1</strain>
    </source>
</reference>
<reference evidence="2 6" key="3">
    <citation type="submission" date="2024-01" db="EMBL/GenBank/DDBJ databases">
        <title>Unpublished Manusciprt.</title>
        <authorList>
            <person name="Duman M."/>
            <person name="Valdes E.G."/>
            <person name="Ajmi N."/>
            <person name="Altun S."/>
            <person name="Saticioglu I.B."/>
        </authorList>
    </citation>
    <scope>NUCLEOTIDE SEQUENCE [LARGE SCALE GENOMIC DNA]</scope>
    <source>
        <strain evidence="2 6">139P</strain>
    </source>
</reference>
<dbReference type="SUPFAM" id="SSF47413">
    <property type="entry name" value="lambda repressor-like DNA-binding domains"/>
    <property type="match status" value="1"/>
</dbReference>
<dbReference type="AlphaFoldDB" id="A0A1H9P2R0"/>
<dbReference type="SMART" id="SM00530">
    <property type="entry name" value="HTH_XRE"/>
    <property type="match status" value="1"/>
</dbReference>
<evidence type="ECO:0000313" key="2">
    <source>
        <dbReference type="EMBL" id="MEE1881247.1"/>
    </source>
</evidence>
<dbReference type="GeneID" id="93679308"/>
<evidence type="ECO:0000313" key="4">
    <source>
        <dbReference type="EMBL" id="UXZ47570.1"/>
    </source>
</evidence>
<sequence length="106" mass="11871">MNLDLSLTKPSELMRALCERLRTERLAQQMSQAEVAARAGVGTNTVSNLETGRNVGFENLIRVAMVLGRRKELEALFLPRVECIADIARYELGAKRQRIRKKSGQG</sequence>
<dbReference type="PROSITE" id="PS50943">
    <property type="entry name" value="HTH_CROC1"/>
    <property type="match status" value="1"/>
</dbReference>
<evidence type="ECO:0000313" key="3">
    <source>
        <dbReference type="EMBL" id="SER42480.1"/>
    </source>
</evidence>
<dbReference type="Pfam" id="PF01381">
    <property type="entry name" value="HTH_3"/>
    <property type="match status" value="1"/>
</dbReference>
<dbReference type="EMBL" id="FOEQ01000008">
    <property type="protein sequence ID" value="SER42480.1"/>
    <property type="molecule type" value="Genomic_DNA"/>
</dbReference>
<evidence type="ECO:0000313" key="5">
    <source>
        <dbReference type="Proteomes" id="UP000199221"/>
    </source>
</evidence>
<dbReference type="Proteomes" id="UP001329505">
    <property type="component" value="Unassembled WGS sequence"/>
</dbReference>
<protein>
    <submittedName>
        <fullName evidence="3 4">Helix-turn-helix</fullName>
    </submittedName>
    <submittedName>
        <fullName evidence="2">Helix-turn-helix transcriptional regulator</fullName>
    </submittedName>
</protein>
<keyword evidence="6" id="KW-1185">Reference proteome</keyword>
<dbReference type="InterPro" id="IPR010982">
    <property type="entry name" value="Lambda_DNA-bd_dom_sf"/>
</dbReference>
<dbReference type="Gene3D" id="1.10.260.40">
    <property type="entry name" value="lambda repressor-like DNA-binding domains"/>
    <property type="match status" value="1"/>
</dbReference>
<dbReference type="EMBL" id="CP083803">
    <property type="protein sequence ID" value="UXZ47570.1"/>
    <property type="molecule type" value="Genomic_DNA"/>
</dbReference>